<evidence type="ECO:0000313" key="4">
    <source>
        <dbReference type="EMBL" id="BBO99828.1"/>
    </source>
</evidence>
<dbReference type="RefSeq" id="WP_162083827.1">
    <property type="nucleotide sequence ID" value="NZ_AP021881.1"/>
</dbReference>
<feature type="domain" description="DUF4124" evidence="3">
    <location>
        <begin position="14"/>
        <end position="65"/>
    </location>
</feature>
<evidence type="ECO:0000259" key="3">
    <source>
        <dbReference type="Pfam" id="PF13511"/>
    </source>
</evidence>
<dbReference type="InterPro" id="IPR025392">
    <property type="entry name" value="DUF4124"/>
</dbReference>
<dbReference type="EMBL" id="AP021881">
    <property type="protein sequence ID" value="BBO99828.1"/>
    <property type="molecule type" value="Genomic_DNA"/>
</dbReference>
<dbReference type="Pfam" id="PF13511">
    <property type="entry name" value="DUF4124"/>
    <property type="match status" value="1"/>
</dbReference>
<feature type="coiled-coil region" evidence="1">
    <location>
        <begin position="147"/>
        <end position="174"/>
    </location>
</feature>
<dbReference type="KEGG" id="sniv:SFSGTM_05370"/>
<reference evidence="5" key="1">
    <citation type="submission" date="2019-11" db="EMBL/GenBank/DDBJ databases">
        <title>Isolation and characterization of a novel species in the genus Sulfuriferula.</title>
        <authorList>
            <person name="Mochizuki J."/>
            <person name="Kojima H."/>
            <person name="Fukui M."/>
        </authorList>
    </citation>
    <scope>NUCLEOTIDE SEQUENCE [LARGE SCALE GENOMIC DNA]</scope>
    <source>
        <strain evidence="5">SGTM</strain>
    </source>
</reference>
<keyword evidence="2" id="KW-0732">Signal</keyword>
<dbReference type="AlphaFoldDB" id="A0A809RDI2"/>
<accession>A0A809RDI2</accession>
<evidence type="ECO:0000256" key="1">
    <source>
        <dbReference type="SAM" id="Coils"/>
    </source>
</evidence>
<dbReference type="Proteomes" id="UP000463939">
    <property type="component" value="Chromosome"/>
</dbReference>
<gene>
    <name evidence="4" type="ORF">SFSGTM_05370</name>
</gene>
<proteinExistence type="predicted"/>
<evidence type="ECO:0000313" key="5">
    <source>
        <dbReference type="Proteomes" id="UP000463939"/>
    </source>
</evidence>
<sequence>MNTKYKIISTFIILGLTPIAHADIYKWKDAQGVTHYGDTMPPQAAGRATIEMNKKGSIIKETAAALTPEQRVQQQADQAKLDKETQVITEQKRRDSALLNTYTSPSEIDLARDRSLEQYKLVIDGTNARLEPLRAKLAKLPPKSAEYAETMKRISDLEALLAQKNTEMAAAKAKFAADRARYIELTGKQ</sequence>
<organism evidence="4 5">
    <name type="scientific">Sulfuriferula nivalis</name>
    <dbReference type="NCBI Taxonomy" id="2675298"/>
    <lineage>
        <taxon>Bacteria</taxon>
        <taxon>Pseudomonadati</taxon>
        <taxon>Pseudomonadota</taxon>
        <taxon>Betaproteobacteria</taxon>
        <taxon>Nitrosomonadales</taxon>
        <taxon>Sulfuricellaceae</taxon>
        <taxon>Sulfuriferula</taxon>
    </lineage>
</organism>
<feature type="signal peptide" evidence="2">
    <location>
        <begin position="1"/>
        <end position="22"/>
    </location>
</feature>
<feature type="chain" id="PRO_5032307849" description="DUF4124 domain-containing protein" evidence="2">
    <location>
        <begin position="23"/>
        <end position="189"/>
    </location>
</feature>
<evidence type="ECO:0000256" key="2">
    <source>
        <dbReference type="SAM" id="SignalP"/>
    </source>
</evidence>
<keyword evidence="1" id="KW-0175">Coiled coil</keyword>
<name>A0A809RDI2_9PROT</name>
<protein>
    <recommendedName>
        <fullName evidence="3">DUF4124 domain-containing protein</fullName>
    </recommendedName>
</protein>
<keyword evidence="5" id="KW-1185">Reference proteome</keyword>